<dbReference type="PANTHER" id="PTHR42881">
    <property type="entry name" value="PROLYL ENDOPEPTIDASE"/>
    <property type="match status" value="1"/>
</dbReference>
<comment type="subunit">
    <text evidence="3">Monomer.</text>
</comment>
<evidence type="ECO:0000313" key="12">
    <source>
        <dbReference type="Proteomes" id="UP000054845"/>
    </source>
</evidence>
<dbReference type="InterPro" id="IPR051167">
    <property type="entry name" value="Prolyl_oligopep/macrocyclase"/>
</dbReference>
<dbReference type="InterPro" id="IPR002470">
    <property type="entry name" value="Peptidase_S9A"/>
</dbReference>
<reference evidence="11 12" key="1">
    <citation type="submission" date="2014-09" db="EMBL/GenBank/DDBJ databases">
        <authorList>
            <person name="Magalhaes I.L.F."/>
            <person name="Oliveira U."/>
            <person name="Santos F.R."/>
            <person name="Vidigal T.H.D.A."/>
            <person name="Brescovit A.D."/>
            <person name="Santos A.J."/>
        </authorList>
    </citation>
    <scope>NUCLEOTIDE SEQUENCE [LARGE SCALE GENOMIC DNA]</scope>
</reference>
<evidence type="ECO:0000256" key="4">
    <source>
        <dbReference type="ARBA" id="ARBA00022670"/>
    </source>
</evidence>
<dbReference type="SUPFAM" id="SSF50993">
    <property type="entry name" value="Peptidase/esterase 'gauge' domain"/>
    <property type="match status" value="1"/>
</dbReference>
<dbReference type="Pfam" id="PF02897">
    <property type="entry name" value="Peptidase_S9_N"/>
    <property type="match status" value="1"/>
</dbReference>
<dbReference type="PANTHER" id="PTHR42881:SF2">
    <property type="entry name" value="PROLYL ENDOPEPTIDASE"/>
    <property type="match status" value="1"/>
</dbReference>
<accession>A0A0N7LAV6</accession>
<evidence type="ECO:0000313" key="11">
    <source>
        <dbReference type="EMBL" id="CEH17650.1"/>
    </source>
</evidence>
<dbReference type="Gene3D" id="2.130.10.120">
    <property type="entry name" value="Prolyl oligopeptidase, N-terminal domain"/>
    <property type="match status" value="1"/>
</dbReference>
<feature type="domain" description="Peptidase S9 prolyl oligopeptidase catalytic" evidence="9">
    <location>
        <begin position="660"/>
        <end position="867"/>
    </location>
</feature>
<organism evidence="11 12">
    <name type="scientific">Ceraceosorus bombacis</name>
    <dbReference type="NCBI Taxonomy" id="401625"/>
    <lineage>
        <taxon>Eukaryota</taxon>
        <taxon>Fungi</taxon>
        <taxon>Dikarya</taxon>
        <taxon>Basidiomycota</taxon>
        <taxon>Ustilaginomycotina</taxon>
        <taxon>Exobasidiomycetes</taxon>
        <taxon>Ceraceosorales</taxon>
        <taxon>Ceraceosoraceae</taxon>
        <taxon>Ceraceosorus</taxon>
    </lineage>
</organism>
<dbReference type="SUPFAM" id="SSF53474">
    <property type="entry name" value="alpha/beta-Hydrolases"/>
    <property type="match status" value="1"/>
</dbReference>
<feature type="region of interest" description="Disordered" evidence="8">
    <location>
        <begin position="103"/>
        <end position="143"/>
    </location>
</feature>
<dbReference type="AlphaFoldDB" id="A0A0N7LAV6"/>
<dbReference type="GO" id="GO:0070012">
    <property type="term" value="F:oligopeptidase activity"/>
    <property type="evidence" value="ECO:0007669"/>
    <property type="project" value="TreeGrafter"/>
</dbReference>
<evidence type="ECO:0000259" key="9">
    <source>
        <dbReference type="Pfam" id="PF00326"/>
    </source>
</evidence>
<evidence type="ECO:0000256" key="8">
    <source>
        <dbReference type="SAM" id="MobiDB-lite"/>
    </source>
</evidence>
<dbReference type="InterPro" id="IPR029058">
    <property type="entry name" value="AB_hydrolase_fold"/>
</dbReference>
<keyword evidence="12" id="KW-1185">Reference proteome</keyword>
<dbReference type="Gene3D" id="3.40.50.1820">
    <property type="entry name" value="alpha/beta hydrolase"/>
    <property type="match status" value="1"/>
</dbReference>
<dbReference type="GO" id="GO:0005829">
    <property type="term" value="C:cytosol"/>
    <property type="evidence" value="ECO:0007669"/>
    <property type="project" value="TreeGrafter"/>
</dbReference>
<comment type="catalytic activity">
    <reaction evidence="1">
        <text>Hydrolysis of Pro-|-Xaa &gt;&gt; Ala-|-Xaa in oligopeptides.</text>
        <dbReference type="EC" id="3.4.21.26"/>
    </reaction>
</comment>
<keyword evidence="4 7" id="KW-0645">Protease</keyword>
<dbReference type="PRINTS" id="PR00862">
    <property type="entry name" value="PROLIGOPTASE"/>
</dbReference>
<dbReference type="InterPro" id="IPR001375">
    <property type="entry name" value="Peptidase_S9_cat"/>
</dbReference>
<feature type="domain" description="Peptidase S9A N-terminal" evidence="10">
    <location>
        <begin position="143"/>
        <end position="583"/>
    </location>
</feature>
<dbReference type="EMBL" id="CCYA01000265">
    <property type="protein sequence ID" value="CEH17650.1"/>
    <property type="molecule type" value="Genomic_DNA"/>
</dbReference>
<proteinExistence type="inferred from homology"/>
<evidence type="ECO:0000256" key="5">
    <source>
        <dbReference type="ARBA" id="ARBA00022801"/>
    </source>
</evidence>
<feature type="region of interest" description="Disordered" evidence="8">
    <location>
        <begin position="1"/>
        <end position="38"/>
    </location>
</feature>
<dbReference type="Pfam" id="PF00326">
    <property type="entry name" value="Peptidase_S9"/>
    <property type="match status" value="1"/>
</dbReference>
<dbReference type="InterPro" id="IPR023302">
    <property type="entry name" value="Pept_S9A_N"/>
</dbReference>
<evidence type="ECO:0000256" key="7">
    <source>
        <dbReference type="RuleBase" id="RU368024"/>
    </source>
</evidence>
<dbReference type="GO" id="GO:0004252">
    <property type="term" value="F:serine-type endopeptidase activity"/>
    <property type="evidence" value="ECO:0007669"/>
    <property type="project" value="UniProtKB-UniRule"/>
</dbReference>
<comment type="similarity">
    <text evidence="2 7">Belongs to the peptidase S9A family.</text>
</comment>
<protein>
    <recommendedName>
        <fullName evidence="7">Prolyl endopeptidase</fullName>
        <ecNumber evidence="7">3.4.21.-</ecNumber>
    </recommendedName>
</protein>
<keyword evidence="5 7" id="KW-0378">Hydrolase</keyword>
<dbReference type="Proteomes" id="UP000054845">
    <property type="component" value="Unassembled WGS sequence"/>
</dbReference>
<dbReference type="FunFam" id="2.130.10.120:FF:000001">
    <property type="entry name" value="Prolyl endopeptidase"/>
    <property type="match status" value="1"/>
</dbReference>
<dbReference type="FunFam" id="3.40.50.1820:FF:000005">
    <property type="entry name" value="Prolyl endopeptidase"/>
    <property type="match status" value="1"/>
</dbReference>
<evidence type="ECO:0000256" key="6">
    <source>
        <dbReference type="ARBA" id="ARBA00022825"/>
    </source>
</evidence>
<dbReference type="GO" id="GO:0006508">
    <property type="term" value="P:proteolysis"/>
    <property type="evidence" value="ECO:0007669"/>
    <property type="project" value="UniProtKB-KW"/>
</dbReference>
<name>A0A0N7LAV6_9BASI</name>
<evidence type="ECO:0000259" key="10">
    <source>
        <dbReference type="Pfam" id="PF02897"/>
    </source>
</evidence>
<evidence type="ECO:0000256" key="1">
    <source>
        <dbReference type="ARBA" id="ARBA00001070"/>
    </source>
</evidence>
<dbReference type="OrthoDB" id="248387at2759"/>
<dbReference type="EC" id="3.4.21.-" evidence="7"/>
<sequence length="888" mass="97031">MSRAFSRATATLSSSATTRSAKPSSTATATTSPWRPSSLLSSKRGLGALSAATALLGVSISLSLSGSHSSLVQWAPRTNFSAFSSRGHTFSIPIWSSRSLSTATSRDKENMSSTPNAPGWDPSTKPFPAARRGDASKSYKSKKAGGKEVVVPEPYEWLHTPPSQSEETKEFVLKQAKLAESYIAGYPHRETFKKQLEANFQYPRFSCPSFKGDGSAAYYSYNAGLDPQSTIYRVSKKEVDLPAGDKPAGQRWFDQNLLSKDGTVALSSMSFSKSGKYFAYGISKAGSDWNTIYVREASAPFVEPPTDESTAPSGGPDRLSDVISHVKFSGPVWTHDDKGFFYQRYPEPPAHVKDSGTETDANKDAELFYHVLGTNAKDDVKVVSKDVDIPTSMWSPQVSDDGEWLLLGNSKDTDTKSRTFALSLKEQPIGGSMKWKPISTAFDSTLGYIANEGPVFYFMTNKDAPNYKLVKIDLSKIEDQDGHPAELKGVAPTEDVLPEDPQATLSSASVIAGDKLLVIYLRDVKDELWQLELKTGKKIKRLLPELVGSITQLSGRVEDSTAFVSYMSFTAPGTTVRLDWPEKSSSTDTPTESVYRSTVVANIREEDYISEQIFFPSKDGTKVPMFVTRRKDTKLDGSAPVWLYAYGGFAIPMQPAFSPSLMTWVTLYKGILVFVNARGGSEYGDSWHNEGRLLKKQNTFDDWLAAAKYLVENKYAAKGKIVVNGGSNGGMGAMAVGNQAQPKHGIGAVVAEVGVHDMLRFAEFTIGKAWEADYGKPTEDPEAFDYNYAYSPLHNVDAKKIYPTVLLLSGDHDDRVVPAHTFKMTAELQHKLPNNPNPILARLELDAGHGAGKSTQKRINEACDRYAVVARALSLELVEAPSKGNASL</sequence>
<evidence type="ECO:0000256" key="2">
    <source>
        <dbReference type="ARBA" id="ARBA00005228"/>
    </source>
</evidence>
<evidence type="ECO:0000256" key="3">
    <source>
        <dbReference type="ARBA" id="ARBA00011245"/>
    </source>
</evidence>
<dbReference type="STRING" id="401625.A0A0N7LAV6"/>
<keyword evidence="6 7" id="KW-0720">Serine protease</keyword>